<dbReference type="GO" id="GO:0000981">
    <property type="term" value="F:DNA-binding transcription factor activity, RNA polymerase II-specific"/>
    <property type="evidence" value="ECO:0007669"/>
    <property type="project" value="InterPro"/>
</dbReference>
<feature type="compositionally biased region" description="Basic and acidic residues" evidence="9">
    <location>
        <begin position="472"/>
        <end position="492"/>
    </location>
</feature>
<keyword evidence="1" id="KW-0479">Metal-binding</keyword>
<dbReference type="SUPFAM" id="SSF57701">
    <property type="entry name" value="Zn2/Cys6 DNA-binding domain"/>
    <property type="match status" value="1"/>
</dbReference>
<evidence type="ECO:0000256" key="2">
    <source>
        <dbReference type="ARBA" id="ARBA00022833"/>
    </source>
</evidence>
<accession>A0A8H8R1P0</accession>
<dbReference type="PANTHER" id="PTHR47663">
    <property type="entry name" value="XYLANOLYTIC TRANSCRIPTIONAL ACTIVATOR XLNR-RELATED"/>
    <property type="match status" value="1"/>
</dbReference>
<dbReference type="Proteomes" id="UP000431533">
    <property type="component" value="Unassembled WGS sequence"/>
</dbReference>
<dbReference type="EMBL" id="QGMH01000060">
    <property type="protein sequence ID" value="TVY26878.1"/>
    <property type="molecule type" value="Genomic_DNA"/>
</dbReference>
<dbReference type="RefSeq" id="XP_031005666.1">
    <property type="nucleotide sequence ID" value="XM_031149417.1"/>
</dbReference>
<evidence type="ECO:0000256" key="7">
    <source>
        <dbReference type="ARBA" id="ARBA00023242"/>
    </source>
</evidence>
<dbReference type="GeneID" id="41984656"/>
<keyword evidence="10" id="KW-0812">Transmembrane</keyword>
<sequence>MSVEAEDAKKLNTPHSSIILHLSGTGTVSSASSGLRLPYSMEQSGSVDDRASCDLTPEAQPQRRLKRIQRACDKCSTLRTRCDGHTPCTYSPIGLHAPTDLLVALEYHLVCAYTRVRRRRGRTANVAKTTSLEAVTQDHPSQNQDTDQSLNEPDYREAENVPSTNGKIDAVNQPTTTASPDSSQQFQHDTSFDQSEAQEVYQVRPNEIGTYSNGQYGEVSPHDVLSTHQLPAVTGGTGGLDLDPSYQEWPSDDNLRVFTRVVGAPQTPALNQPPLQQQPVVNTLSNLAMSDLQARASYQPPLSPLVGLNGPDTTSHARTPRSPSTRLSTSGFTPQDDNLQAYRTDTGCRYPVLLSLSPYVRSFIPTKELCNLLDIYFTEPSNSLFECSSPYVLTQIIRKKSLLRKDRPRKTSPALLAAIVWVTAQTSDAQFFKTSARVRASICDRLLRVCFELLDGKDLEERPWSSSAHACSSRDRSQHSERKGSDNTPDERVETVDDVLTLTLIGTVVSGGHIKRESTKWWASAWSLAKKLELNREVDDVKLHGKDGPQEAFEGEQSNSLQKVLELEEAKEERRRTWWLLYITDRHLSLAFNARLSILDAECHIYQPLDERTWQDLDLKLPHEVLHRSFSPSTTITGVGFFEYFLPLMSILGDVVEVHHLTCHPRFGLLDLGPAIAQVESSLNTYEASLRSFEESSMFHVEHFRSSHATFGQVGDSQDWSVERTRQKLVIAYSKHLVHVLHILLHGCWDPMTMLDDGMEQWVTPDSFFKCATHAISAATAVSEIMCLDPELSFMPYLFGIYLLHGSFILLIFADRMDMSTSDAVIEACETIIRAHEICITTLNTEYQRNFRKVLRSALNNVRGTTTVDHEQHKSRRRELLSMFQWTKDGKGLLA</sequence>
<dbReference type="PANTHER" id="PTHR47663:SF1">
    <property type="entry name" value="XYLANOLYTIC TRANSCRIPTIONAL ACTIVATOR XLNR-RELATED"/>
    <property type="match status" value="1"/>
</dbReference>
<dbReference type="GO" id="GO:0008270">
    <property type="term" value="F:zinc ion binding"/>
    <property type="evidence" value="ECO:0007669"/>
    <property type="project" value="InterPro"/>
</dbReference>
<evidence type="ECO:0000256" key="1">
    <source>
        <dbReference type="ARBA" id="ARBA00022723"/>
    </source>
</evidence>
<keyword evidence="10" id="KW-0472">Membrane</keyword>
<dbReference type="GO" id="GO:0003677">
    <property type="term" value="F:DNA binding"/>
    <property type="evidence" value="ECO:0007669"/>
    <property type="project" value="UniProtKB-KW"/>
</dbReference>
<evidence type="ECO:0000256" key="9">
    <source>
        <dbReference type="SAM" id="MobiDB-lite"/>
    </source>
</evidence>
<dbReference type="InterPro" id="IPR036864">
    <property type="entry name" value="Zn2-C6_fun-type_DNA-bd_sf"/>
</dbReference>
<evidence type="ECO:0000256" key="5">
    <source>
        <dbReference type="ARBA" id="ARBA00023159"/>
    </source>
</evidence>
<feature type="transmembrane region" description="Helical" evidence="10">
    <location>
        <begin position="794"/>
        <end position="814"/>
    </location>
</feature>
<feature type="domain" description="Xylanolytic transcriptional activator regulatory" evidence="11">
    <location>
        <begin position="472"/>
        <end position="656"/>
    </location>
</feature>
<dbReference type="GO" id="GO:0006351">
    <property type="term" value="P:DNA-templated transcription"/>
    <property type="evidence" value="ECO:0007669"/>
    <property type="project" value="InterPro"/>
</dbReference>
<keyword evidence="3" id="KW-0805">Transcription regulation</keyword>
<dbReference type="AlphaFoldDB" id="A0A8H8R1P0"/>
<dbReference type="CDD" id="cd00067">
    <property type="entry name" value="GAL4"/>
    <property type="match status" value="1"/>
</dbReference>
<dbReference type="OrthoDB" id="5365785at2759"/>
<feature type="region of interest" description="Disordered" evidence="9">
    <location>
        <begin position="123"/>
        <end position="196"/>
    </location>
</feature>
<proteinExistence type="inferred from homology"/>
<keyword evidence="6" id="KW-0804">Transcription</keyword>
<evidence type="ECO:0000259" key="11">
    <source>
        <dbReference type="Pfam" id="PF04082"/>
    </source>
</evidence>
<reference evidence="12 13" key="1">
    <citation type="submission" date="2018-05" db="EMBL/GenBank/DDBJ databases">
        <title>Genome sequencing and assembly of the regulated plant pathogen Lachnellula willkommii and related sister species for the development of diagnostic species identification markers.</title>
        <authorList>
            <person name="Giroux E."/>
            <person name="Bilodeau G."/>
        </authorList>
    </citation>
    <scope>NUCLEOTIDE SEQUENCE [LARGE SCALE GENOMIC DNA]</scope>
    <source>
        <strain evidence="12 13">CBS 185.66</strain>
    </source>
</reference>
<dbReference type="CDD" id="cd12148">
    <property type="entry name" value="fungal_TF_MHR"/>
    <property type="match status" value="1"/>
</dbReference>
<gene>
    <name evidence="12" type="primary">xlnR_0</name>
    <name evidence="12" type="ORF">LHYA1_G004458</name>
</gene>
<keyword evidence="10" id="KW-1133">Transmembrane helix</keyword>
<evidence type="ECO:0000313" key="12">
    <source>
        <dbReference type="EMBL" id="TVY26878.1"/>
    </source>
</evidence>
<evidence type="ECO:0000256" key="8">
    <source>
        <dbReference type="ARBA" id="ARBA00037990"/>
    </source>
</evidence>
<feature type="region of interest" description="Disordered" evidence="9">
    <location>
        <begin position="465"/>
        <end position="492"/>
    </location>
</feature>
<feature type="compositionally biased region" description="Polar residues" evidence="9">
    <location>
        <begin position="126"/>
        <end position="151"/>
    </location>
</feature>
<dbReference type="InterPro" id="IPR007219">
    <property type="entry name" value="XnlR_reg_dom"/>
</dbReference>
<dbReference type="InterPro" id="IPR051439">
    <property type="entry name" value="XlnR/Xlr1"/>
</dbReference>
<comment type="similarity">
    <text evidence="8">Belongs to the xlnR/xlr1 family.</text>
</comment>
<feature type="region of interest" description="Disordered" evidence="9">
    <location>
        <begin position="307"/>
        <end position="336"/>
    </location>
</feature>
<keyword evidence="2" id="KW-0862">Zinc</keyword>
<keyword evidence="7" id="KW-0539">Nucleus</keyword>
<organism evidence="12 13">
    <name type="scientific">Lachnellula hyalina</name>
    <dbReference type="NCBI Taxonomy" id="1316788"/>
    <lineage>
        <taxon>Eukaryota</taxon>
        <taxon>Fungi</taxon>
        <taxon>Dikarya</taxon>
        <taxon>Ascomycota</taxon>
        <taxon>Pezizomycotina</taxon>
        <taxon>Leotiomycetes</taxon>
        <taxon>Helotiales</taxon>
        <taxon>Lachnaceae</taxon>
        <taxon>Lachnellula</taxon>
    </lineage>
</organism>
<comment type="caution">
    <text evidence="12">The sequence shown here is derived from an EMBL/GenBank/DDBJ whole genome shotgun (WGS) entry which is preliminary data.</text>
</comment>
<evidence type="ECO:0000256" key="4">
    <source>
        <dbReference type="ARBA" id="ARBA00023125"/>
    </source>
</evidence>
<evidence type="ECO:0000256" key="3">
    <source>
        <dbReference type="ARBA" id="ARBA00023015"/>
    </source>
</evidence>
<protein>
    <submittedName>
        <fullName evidence="12">Xylanolytic transcriptional activator</fullName>
    </submittedName>
</protein>
<feature type="compositionally biased region" description="Polar residues" evidence="9">
    <location>
        <begin position="161"/>
        <end position="196"/>
    </location>
</feature>
<feature type="compositionally biased region" description="Low complexity" evidence="9">
    <location>
        <begin position="320"/>
        <end position="330"/>
    </location>
</feature>
<evidence type="ECO:0000313" key="13">
    <source>
        <dbReference type="Proteomes" id="UP000431533"/>
    </source>
</evidence>
<dbReference type="Pfam" id="PF04082">
    <property type="entry name" value="Fungal_trans"/>
    <property type="match status" value="1"/>
</dbReference>
<dbReference type="InterPro" id="IPR001138">
    <property type="entry name" value="Zn2Cys6_DnaBD"/>
</dbReference>
<evidence type="ECO:0000256" key="10">
    <source>
        <dbReference type="SAM" id="Phobius"/>
    </source>
</evidence>
<name>A0A8H8R1P0_9HELO</name>
<keyword evidence="4" id="KW-0238">DNA-binding</keyword>
<evidence type="ECO:0000256" key="6">
    <source>
        <dbReference type="ARBA" id="ARBA00023163"/>
    </source>
</evidence>
<keyword evidence="5" id="KW-0010">Activator</keyword>
<keyword evidence="13" id="KW-1185">Reference proteome</keyword>